<evidence type="ECO:0000256" key="1">
    <source>
        <dbReference type="SAM" id="Phobius"/>
    </source>
</evidence>
<evidence type="ECO:0000313" key="3">
    <source>
        <dbReference type="Proteomes" id="UP000007110"/>
    </source>
</evidence>
<feature type="transmembrane region" description="Helical" evidence="1">
    <location>
        <begin position="9"/>
        <end position="27"/>
    </location>
</feature>
<organism evidence="2 3">
    <name type="scientific">Strongylocentrotus purpuratus</name>
    <name type="common">Purple sea urchin</name>
    <dbReference type="NCBI Taxonomy" id="7668"/>
    <lineage>
        <taxon>Eukaryota</taxon>
        <taxon>Metazoa</taxon>
        <taxon>Echinodermata</taxon>
        <taxon>Eleutherozoa</taxon>
        <taxon>Echinozoa</taxon>
        <taxon>Echinoidea</taxon>
        <taxon>Euechinoidea</taxon>
        <taxon>Echinacea</taxon>
        <taxon>Camarodonta</taxon>
        <taxon>Echinidea</taxon>
        <taxon>Strongylocentrotidae</taxon>
        <taxon>Strongylocentrotus</taxon>
    </lineage>
</organism>
<dbReference type="InParanoid" id="A0A7M7LTJ3"/>
<dbReference type="Proteomes" id="UP000007110">
    <property type="component" value="Unassembled WGS sequence"/>
</dbReference>
<dbReference type="GeneID" id="105444182"/>
<dbReference type="OMA" id="GHVLIPC"/>
<sequence>MASLIVRSINFGVVFIGIFAVCSFAVGRKPQTKMNGVHRGPNPTMAITTTTVTMSPHETAAVGQIFSFDKDASPATIFGHVLIPCVLFAVLAVTLYGGLRGTQYLFKGLKKKVHAGRHQTSYKDMRESGDDHDVVMETGGEVV</sequence>
<protein>
    <submittedName>
        <fullName evidence="2">Uncharacterized protein</fullName>
    </submittedName>
</protein>
<dbReference type="KEGG" id="spu:105444182"/>
<dbReference type="OrthoDB" id="10375161at2759"/>
<reference evidence="3" key="1">
    <citation type="submission" date="2015-02" db="EMBL/GenBank/DDBJ databases">
        <title>Genome sequencing for Strongylocentrotus purpuratus.</title>
        <authorList>
            <person name="Murali S."/>
            <person name="Liu Y."/>
            <person name="Vee V."/>
            <person name="English A."/>
            <person name="Wang M."/>
            <person name="Skinner E."/>
            <person name="Han Y."/>
            <person name="Muzny D.M."/>
            <person name="Worley K.C."/>
            <person name="Gibbs R.A."/>
        </authorList>
    </citation>
    <scope>NUCLEOTIDE SEQUENCE</scope>
</reference>
<accession>A0A7M7LTJ3</accession>
<keyword evidence="1" id="KW-1133">Transmembrane helix</keyword>
<keyword evidence="1" id="KW-0472">Membrane</keyword>
<proteinExistence type="predicted"/>
<reference evidence="2" key="2">
    <citation type="submission" date="2021-01" db="UniProtKB">
        <authorList>
            <consortium name="EnsemblMetazoa"/>
        </authorList>
    </citation>
    <scope>IDENTIFICATION</scope>
</reference>
<keyword evidence="1" id="KW-0812">Transmembrane</keyword>
<evidence type="ECO:0000313" key="2">
    <source>
        <dbReference type="EnsemblMetazoa" id="XP_011676406"/>
    </source>
</evidence>
<keyword evidence="3" id="KW-1185">Reference proteome</keyword>
<name>A0A7M7LTJ3_STRPU</name>
<dbReference type="EnsemblMetazoa" id="XM_011678104">
    <property type="protein sequence ID" value="XP_011676406"/>
    <property type="gene ID" value="LOC105444182"/>
</dbReference>
<dbReference type="AlphaFoldDB" id="A0A7M7LTJ3"/>
<dbReference type="RefSeq" id="XP_011676406.1">
    <property type="nucleotide sequence ID" value="XM_011678104.2"/>
</dbReference>
<feature type="transmembrane region" description="Helical" evidence="1">
    <location>
        <begin position="77"/>
        <end position="99"/>
    </location>
</feature>